<organism evidence="1 2">
    <name type="scientific">Nonomuraea jabiensis</name>
    <dbReference type="NCBI Taxonomy" id="882448"/>
    <lineage>
        <taxon>Bacteria</taxon>
        <taxon>Bacillati</taxon>
        <taxon>Actinomycetota</taxon>
        <taxon>Actinomycetes</taxon>
        <taxon>Streptosporangiales</taxon>
        <taxon>Streptosporangiaceae</taxon>
        <taxon>Nonomuraea</taxon>
    </lineage>
</organism>
<proteinExistence type="predicted"/>
<protein>
    <submittedName>
        <fullName evidence="1">Uncharacterized protein</fullName>
    </submittedName>
</protein>
<reference evidence="1 2" key="1">
    <citation type="submission" date="2020-08" db="EMBL/GenBank/DDBJ databases">
        <title>Sequencing the genomes of 1000 actinobacteria strains.</title>
        <authorList>
            <person name="Klenk H.-P."/>
        </authorList>
    </citation>
    <scope>NUCLEOTIDE SEQUENCE [LARGE SCALE GENOMIC DNA]</scope>
    <source>
        <strain evidence="1 2">DSM 45507</strain>
    </source>
</reference>
<dbReference type="Proteomes" id="UP000579153">
    <property type="component" value="Unassembled WGS sequence"/>
</dbReference>
<dbReference type="AlphaFoldDB" id="A0A7W9G4E8"/>
<name>A0A7W9G4E8_9ACTN</name>
<gene>
    <name evidence="1" type="ORF">HD596_003669</name>
</gene>
<keyword evidence="2" id="KW-1185">Reference proteome</keyword>
<dbReference type="RefSeq" id="WP_185070454.1">
    <property type="nucleotide sequence ID" value="NZ_JACHMB010000001.1"/>
</dbReference>
<evidence type="ECO:0000313" key="2">
    <source>
        <dbReference type="Proteomes" id="UP000579153"/>
    </source>
</evidence>
<evidence type="ECO:0000313" key="1">
    <source>
        <dbReference type="EMBL" id="MBB5776913.1"/>
    </source>
</evidence>
<accession>A0A7W9G4E8</accession>
<comment type="caution">
    <text evidence="1">The sequence shown here is derived from an EMBL/GenBank/DDBJ whole genome shotgun (WGS) entry which is preliminary data.</text>
</comment>
<sequence length="158" mass="17161">MGQGTETRAALNRIHRMVSPLPMPDRPERHFRYDPAKSEAYTATTLSWLGDPAAVGYARQVLARLESTEDGGPRPRRAASARLDLALALLATDDPGEAGHVTLQAVMSGLLAPSNYWRAIQVIAGVEEHGLAEAVELREAYRELYGRSSKSGRPQPSA</sequence>
<dbReference type="EMBL" id="JACHMB010000001">
    <property type="protein sequence ID" value="MBB5776913.1"/>
    <property type="molecule type" value="Genomic_DNA"/>
</dbReference>